<gene>
    <name evidence="8" type="ORF">FXN63_26515</name>
</gene>
<evidence type="ECO:0000259" key="7">
    <source>
        <dbReference type="Pfam" id="PF00892"/>
    </source>
</evidence>
<feature type="transmembrane region" description="Helical" evidence="6">
    <location>
        <begin position="18"/>
        <end position="38"/>
    </location>
</feature>
<feature type="transmembrane region" description="Helical" evidence="6">
    <location>
        <begin position="212"/>
        <end position="232"/>
    </location>
</feature>
<evidence type="ECO:0000313" key="9">
    <source>
        <dbReference type="Proteomes" id="UP000325161"/>
    </source>
</evidence>
<keyword evidence="4 6" id="KW-1133">Transmembrane helix</keyword>
<evidence type="ECO:0000256" key="3">
    <source>
        <dbReference type="ARBA" id="ARBA00022692"/>
    </source>
</evidence>
<dbReference type="KEGG" id="pacr:FXN63_26515"/>
<comment type="subcellular location">
    <subcellularLocation>
        <location evidence="1">Cell membrane</location>
        <topology evidence="1">Multi-pass membrane protein</topology>
    </subcellularLocation>
</comment>
<evidence type="ECO:0000313" key="8">
    <source>
        <dbReference type="EMBL" id="QEI09002.1"/>
    </source>
</evidence>
<keyword evidence="3 6" id="KW-0812">Transmembrane</keyword>
<dbReference type="EMBL" id="CP043046">
    <property type="protein sequence ID" value="QEI09002.1"/>
    <property type="molecule type" value="Genomic_DNA"/>
</dbReference>
<protein>
    <submittedName>
        <fullName evidence="8">DMT family transporter</fullName>
    </submittedName>
</protein>
<evidence type="ECO:0000256" key="2">
    <source>
        <dbReference type="ARBA" id="ARBA00022475"/>
    </source>
</evidence>
<feature type="transmembrane region" description="Helical" evidence="6">
    <location>
        <begin position="155"/>
        <end position="173"/>
    </location>
</feature>
<evidence type="ECO:0000256" key="5">
    <source>
        <dbReference type="ARBA" id="ARBA00023136"/>
    </source>
</evidence>
<keyword evidence="9" id="KW-1185">Reference proteome</keyword>
<reference evidence="8 9" key="1">
    <citation type="submission" date="2019-08" db="EMBL/GenBank/DDBJ databases">
        <title>Amphibian skin-associated Pigmentiphaga: genome sequence and occurrence across geography and hosts.</title>
        <authorList>
            <person name="Bletz M.C."/>
            <person name="Bunk B."/>
            <person name="Sproeer C."/>
            <person name="Biwer P."/>
            <person name="Reiter S."/>
            <person name="Rabemananjara F.C.E."/>
            <person name="Schulz S."/>
            <person name="Overmann J."/>
            <person name="Vences M."/>
        </authorList>
    </citation>
    <scope>NUCLEOTIDE SEQUENCE [LARGE SCALE GENOMIC DNA]</scope>
    <source>
        <strain evidence="8 9">Mada1488</strain>
    </source>
</reference>
<evidence type="ECO:0000256" key="1">
    <source>
        <dbReference type="ARBA" id="ARBA00004651"/>
    </source>
</evidence>
<feature type="transmembrane region" description="Helical" evidence="6">
    <location>
        <begin position="104"/>
        <end position="122"/>
    </location>
</feature>
<dbReference type="InterPro" id="IPR037185">
    <property type="entry name" value="EmrE-like"/>
</dbReference>
<sequence length="302" mass="31153">MTAATSVSSVPHASRATAIAFVALISSMVCLCIGSSFGKTLFPLVGAQGTTTYRLVGASLILLAIWRPWRMPLAKRDAIAIVGYGVVLGVMNLCFYLSLQTIPIGLAIALEFSGPLTLAVILSRRLIDFVWIGFALCGLGLLLPIGDAATNLDPVGVAYALAAGVFWVAYILLGKLAGNTHGGQATSLGITVAALVVLPFGVATAGTSLLNPSLLVAGLAVAILSAALPFSLEMVALKRLPRKTYGILLSMEPAIGALTGVVMLSEHLTRTQWLAIASIIVASIGCTVTARRNQAAPTSTPA</sequence>
<keyword evidence="2" id="KW-1003">Cell membrane</keyword>
<dbReference type="InterPro" id="IPR000620">
    <property type="entry name" value="EamA_dom"/>
</dbReference>
<feature type="transmembrane region" description="Helical" evidence="6">
    <location>
        <begin position="185"/>
        <end position="206"/>
    </location>
</feature>
<dbReference type="PANTHER" id="PTHR42920">
    <property type="entry name" value="OS03G0707200 PROTEIN-RELATED"/>
    <property type="match status" value="1"/>
</dbReference>
<keyword evidence="5 6" id="KW-0472">Membrane</keyword>
<dbReference type="GO" id="GO:0005886">
    <property type="term" value="C:plasma membrane"/>
    <property type="evidence" value="ECO:0007669"/>
    <property type="project" value="UniProtKB-SubCell"/>
</dbReference>
<dbReference type="Proteomes" id="UP000325161">
    <property type="component" value="Chromosome"/>
</dbReference>
<feature type="transmembrane region" description="Helical" evidence="6">
    <location>
        <begin position="44"/>
        <end position="66"/>
    </location>
</feature>
<evidence type="ECO:0000256" key="6">
    <source>
        <dbReference type="SAM" id="Phobius"/>
    </source>
</evidence>
<feature type="transmembrane region" description="Helical" evidence="6">
    <location>
        <begin position="244"/>
        <end position="265"/>
    </location>
</feature>
<evidence type="ECO:0000256" key="4">
    <source>
        <dbReference type="ARBA" id="ARBA00022989"/>
    </source>
</evidence>
<dbReference type="PANTHER" id="PTHR42920:SF5">
    <property type="entry name" value="EAMA DOMAIN-CONTAINING PROTEIN"/>
    <property type="match status" value="1"/>
</dbReference>
<accession>A0A5C0B336</accession>
<dbReference type="InterPro" id="IPR051258">
    <property type="entry name" value="Diverse_Substrate_Transporter"/>
</dbReference>
<dbReference type="OrthoDB" id="9815120at2"/>
<feature type="transmembrane region" description="Helical" evidence="6">
    <location>
        <begin position="78"/>
        <end position="98"/>
    </location>
</feature>
<feature type="domain" description="EamA" evidence="7">
    <location>
        <begin position="156"/>
        <end position="284"/>
    </location>
</feature>
<dbReference type="RefSeq" id="WP_148818694.1">
    <property type="nucleotide sequence ID" value="NZ_CP043046.1"/>
</dbReference>
<dbReference type="SUPFAM" id="SSF103481">
    <property type="entry name" value="Multidrug resistance efflux transporter EmrE"/>
    <property type="match status" value="2"/>
</dbReference>
<feature type="transmembrane region" description="Helical" evidence="6">
    <location>
        <begin position="271"/>
        <end position="290"/>
    </location>
</feature>
<feature type="transmembrane region" description="Helical" evidence="6">
    <location>
        <begin position="129"/>
        <end position="149"/>
    </location>
</feature>
<dbReference type="AlphaFoldDB" id="A0A5C0B336"/>
<organism evidence="8 9">
    <name type="scientific">Pigmentiphaga aceris</name>
    <dbReference type="NCBI Taxonomy" id="1940612"/>
    <lineage>
        <taxon>Bacteria</taxon>
        <taxon>Pseudomonadati</taxon>
        <taxon>Pseudomonadota</taxon>
        <taxon>Betaproteobacteria</taxon>
        <taxon>Burkholderiales</taxon>
        <taxon>Alcaligenaceae</taxon>
        <taxon>Pigmentiphaga</taxon>
    </lineage>
</organism>
<name>A0A5C0B336_9BURK</name>
<proteinExistence type="predicted"/>
<dbReference type="Pfam" id="PF00892">
    <property type="entry name" value="EamA"/>
    <property type="match status" value="1"/>
</dbReference>